<feature type="region of interest" description="Disordered" evidence="6">
    <location>
        <begin position="444"/>
        <end position="467"/>
    </location>
</feature>
<evidence type="ECO:0000256" key="2">
    <source>
        <dbReference type="ARBA" id="ARBA00022729"/>
    </source>
</evidence>
<name>A0A553R1M9_9TELE</name>
<dbReference type="GO" id="GO:0005615">
    <property type="term" value="C:extracellular space"/>
    <property type="evidence" value="ECO:0007669"/>
    <property type="project" value="TreeGrafter"/>
</dbReference>
<evidence type="ECO:0000256" key="4">
    <source>
        <dbReference type="ARBA" id="ARBA00023157"/>
    </source>
</evidence>
<dbReference type="PANTHER" id="PTHR11309:SF148">
    <property type="entry name" value="SECRETED FRIZZLED-RELATED PROTEIN 1"/>
    <property type="match status" value="1"/>
</dbReference>
<dbReference type="AlphaFoldDB" id="A0A553R1M9"/>
<feature type="domain" description="FZ" evidence="8">
    <location>
        <begin position="120"/>
        <end position="239"/>
    </location>
</feature>
<dbReference type="GO" id="GO:0017147">
    <property type="term" value="F:Wnt-protein binding"/>
    <property type="evidence" value="ECO:0007669"/>
    <property type="project" value="TreeGrafter"/>
</dbReference>
<sequence>MAEHRFLLCLFCLVCVRVHHTQGWFWYDVKTTQAPTNPTTVGPTSRPRTEPPKTKGTSASVSEELNEVSFEGKSVGRSTSGLGNDSEPHDNLTQYSPGYSVSANLTTEREFLVASMSAAIESPQCLPFNSNLPFCTKMGVRSFKVPNFLNQSSVEEVDVVLAHWAWLLRSNCHHSLEWFFCLLLTPRCIQSGQSPPLPCRSFCEILRDSCWMLLEEGHLPVECHSLPEETHDGHRCLSISNQKEESGVSLLQLIGDPPPPGVSKVFGQDNSPGYELGPKSNIGQSAAAHFPNPFFRDFSLIFNIKPTSSKAGVLFAITDTTHNFIYIGVKLSTVKRDKQSIIFYYTEPDSLESNEAAIFSVPAMKNTWTRFAISVVDDQVSLYFNCDSYPEVIHFERRINDPLEMEAGAGVFVGHGGGADNEKFLGLIGDLRVLKDPGAAQQLCEEEEDDYDTGSGDNGASGDGEQPLSVQSIDWVRAGLVLYASTSCGGKSRMNDIISRLIPDVKAHLPKASNPSVLPADAAATGQQQIAASDEPANRVAQERKDSRVVLVLGTLDLRETVAFQVPQDLPVHQAQRWRFGVMAQFCRECQLLEDHLDLQDLLVLKDLRENLVTLEKMGKLVKLDLLVFLEALAVPDLKEKRVTEVTVIQDPVGLQDLLAPRDPLLALIGLRLWTWRALDLIWMVCGQCLGCQVHLVLLDPPAFQVPPELDLQALVDLGHLAHLVKMGLQVSRDVLVHQVLMGNQA</sequence>
<dbReference type="InterPro" id="IPR020067">
    <property type="entry name" value="Frizzled_dom"/>
</dbReference>
<protein>
    <recommendedName>
        <fullName evidence="8">FZ domain-containing protein</fullName>
    </recommendedName>
</protein>
<feature type="disulfide bond" evidence="5">
    <location>
        <begin position="135"/>
        <end position="181"/>
    </location>
</feature>
<dbReference type="Gene3D" id="1.10.2000.10">
    <property type="entry name" value="Frizzled cysteine-rich domain"/>
    <property type="match status" value="1"/>
</dbReference>
<dbReference type="SMART" id="SM00063">
    <property type="entry name" value="FRI"/>
    <property type="match status" value="1"/>
</dbReference>
<dbReference type="CDD" id="cd07455">
    <property type="entry name" value="CRD_Collagen_XVIII"/>
    <property type="match status" value="1"/>
</dbReference>
<gene>
    <name evidence="9" type="ORF">DNTS_017224</name>
</gene>
<keyword evidence="1" id="KW-0217">Developmental protein</keyword>
<dbReference type="GO" id="GO:0035567">
    <property type="term" value="P:non-canonical Wnt signaling pathway"/>
    <property type="evidence" value="ECO:0007669"/>
    <property type="project" value="TreeGrafter"/>
</dbReference>
<comment type="caution">
    <text evidence="9">The sequence shown here is derived from an EMBL/GenBank/DDBJ whole genome shotgun (WGS) entry which is preliminary data.</text>
</comment>
<dbReference type="OrthoDB" id="5983381at2759"/>
<dbReference type="GO" id="GO:0060070">
    <property type="term" value="P:canonical Wnt signaling pathway"/>
    <property type="evidence" value="ECO:0007669"/>
    <property type="project" value="TreeGrafter"/>
</dbReference>
<dbReference type="SMART" id="SM00210">
    <property type="entry name" value="TSPN"/>
    <property type="match status" value="1"/>
</dbReference>
<accession>A0A553R1M9</accession>
<feature type="chain" id="PRO_5022240615" description="FZ domain-containing protein" evidence="7">
    <location>
        <begin position="24"/>
        <end position="746"/>
    </location>
</feature>
<evidence type="ECO:0000313" key="10">
    <source>
        <dbReference type="Proteomes" id="UP000316079"/>
    </source>
</evidence>
<evidence type="ECO:0000256" key="5">
    <source>
        <dbReference type="PROSITE-ProRule" id="PRU00090"/>
    </source>
</evidence>
<proteinExistence type="predicted"/>
<reference evidence="9 10" key="1">
    <citation type="journal article" date="2019" name="Sci. Data">
        <title>Hybrid genome assembly and annotation of Danionella translucida.</title>
        <authorList>
            <person name="Kadobianskyi M."/>
            <person name="Schulze L."/>
            <person name="Schuelke M."/>
            <person name="Judkewitz B."/>
        </authorList>
    </citation>
    <scope>NUCLEOTIDE SEQUENCE [LARGE SCALE GENOMIC DNA]</scope>
    <source>
        <strain evidence="9 10">Bolton</strain>
    </source>
</reference>
<dbReference type="InterPro" id="IPR048287">
    <property type="entry name" value="TSPN-like_N"/>
</dbReference>
<comment type="caution">
    <text evidence="5">Lacks conserved residue(s) required for the propagation of feature annotation.</text>
</comment>
<evidence type="ECO:0000256" key="1">
    <source>
        <dbReference type="ARBA" id="ARBA00022473"/>
    </source>
</evidence>
<dbReference type="FunFam" id="1.10.2000.10:FF:000017">
    <property type="entry name" value="Alpha 1 type XVIII collagen"/>
    <property type="match status" value="1"/>
</dbReference>
<dbReference type="InterPro" id="IPR036790">
    <property type="entry name" value="Frizzled_dom_sf"/>
</dbReference>
<keyword evidence="10" id="KW-1185">Reference proteome</keyword>
<dbReference type="PANTHER" id="PTHR11309">
    <property type="entry name" value="FRIZZLED"/>
    <property type="match status" value="1"/>
</dbReference>
<evidence type="ECO:0000256" key="6">
    <source>
        <dbReference type="SAM" id="MobiDB-lite"/>
    </source>
</evidence>
<organism evidence="9 10">
    <name type="scientific">Danionella cerebrum</name>
    <dbReference type="NCBI Taxonomy" id="2873325"/>
    <lineage>
        <taxon>Eukaryota</taxon>
        <taxon>Metazoa</taxon>
        <taxon>Chordata</taxon>
        <taxon>Craniata</taxon>
        <taxon>Vertebrata</taxon>
        <taxon>Euteleostomi</taxon>
        <taxon>Actinopterygii</taxon>
        <taxon>Neopterygii</taxon>
        <taxon>Teleostei</taxon>
        <taxon>Ostariophysi</taxon>
        <taxon>Cypriniformes</taxon>
        <taxon>Danionidae</taxon>
        <taxon>Danioninae</taxon>
        <taxon>Danionella</taxon>
    </lineage>
</organism>
<dbReference type="FunFam" id="2.60.120.200:FF:000039">
    <property type="entry name" value="Collagen XV alpha 1 chain"/>
    <property type="match status" value="1"/>
</dbReference>
<dbReference type="EMBL" id="SRMA01025323">
    <property type="protein sequence ID" value="TRY96063.1"/>
    <property type="molecule type" value="Genomic_DNA"/>
</dbReference>
<evidence type="ECO:0000259" key="8">
    <source>
        <dbReference type="PROSITE" id="PS50038"/>
    </source>
</evidence>
<dbReference type="InterPro" id="IPR013320">
    <property type="entry name" value="ConA-like_dom_sf"/>
</dbReference>
<dbReference type="Pfam" id="PF01392">
    <property type="entry name" value="Fz"/>
    <property type="match status" value="1"/>
</dbReference>
<dbReference type="InterPro" id="IPR035523">
    <property type="entry name" value="Collagen_XVIII_Fz"/>
</dbReference>
<dbReference type="InterPro" id="IPR015526">
    <property type="entry name" value="Frizzled/SFRP"/>
</dbReference>
<evidence type="ECO:0000256" key="3">
    <source>
        <dbReference type="ARBA" id="ARBA00022737"/>
    </source>
</evidence>
<feature type="region of interest" description="Disordered" evidence="6">
    <location>
        <begin position="35"/>
        <end position="90"/>
    </location>
</feature>
<keyword evidence="3" id="KW-0677">Repeat</keyword>
<dbReference type="SUPFAM" id="SSF49899">
    <property type="entry name" value="Concanavalin A-like lectins/glucanases"/>
    <property type="match status" value="1"/>
</dbReference>
<feature type="disulfide bond" evidence="5">
    <location>
        <begin position="172"/>
        <end position="210"/>
    </location>
</feature>
<keyword evidence="4 5" id="KW-1015">Disulfide bond</keyword>
<dbReference type="SUPFAM" id="SSF63501">
    <property type="entry name" value="Frizzled cysteine-rich domain"/>
    <property type="match status" value="1"/>
</dbReference>
<feature type="signal peptide" evidence="7">
    <location>
        <begin position="1"/>
        <end position="23"/>
    </location>
</feature>
<keyword evidence="2 7" id="KW-0732">Signal</keyword>
<dbReference type="Proteomes" id="UP000316079">
    <property type="component" value="Unassembled WGS sequence"/>
</dbReference>
<evidence type="ECO:0000313" key="9">
    <source>
        <dbReference type="EMBL" id="TRY96063.1"/>
    </source>
</evidence>
<evidence type="ECO:0000256" key="7">
    <source>
        <dbReference type="SAM" id="SignalP"/>
    </source>
</evidence>
<dbReference type="PROSITE" id="PS50038">
    <property type="entry name" value="FZ"/>
    <property type="match status" value="1"/>
</dbReference>
<dbReference type="Gene3D" id="2.60.120.200">
    <property type="match status" value="1"/>
</dbReference>